<dbReference type="Gene3D" id="1.10.10.60">
    <property type="entry name" value="Homeodomain-like"/>
    <property type="match status" value="1"/>
</dbReference>
<dbReference type="InterPro" id="IPR046327">
    <property type="entry name" value="HXA1/B1/D1"/>
</dbReference>
<dbReference type="AlphaFoldDB" id="A0A5K4F133"/>
<evidence type="ECO:0000256" key="7">
    <source>
        <dbReference type="RuleBase" id="RU000682"/>
    </source>
</evidence>
<dbReference type="InParanoid" id="A0A5K4F133"/>
<dbReference type="STRING" id="6183.A0A5K4F133"/>
<dbReference type="Pfam" id="PF00046">
    <property type="entry name" value="Homeodomain"/>
    <property type="match status" value="1"/>
</dbReference>
<sequence length="928" mass="105977">MNLTADYPISNFDNQNYTNSYGSNNSHWYYPFYEYSLNNSSSSSSSPSSSLLLSSNNPSSLVSSTSVCLPFHFYIDSYYTQTNTNDYDMNGLHYNLYSGSDSSTRSLDDTSLLLHSCHSNNNTNNESTRMEYETDYNVLLPTTITNNHLIPTSLSLSSTPTSLSSSSSSSEAGDTVSTTPSTSPIITNTKINDSTPTSSSPSMFTCWSDNLFNEFPLSNNTNINNTNNNNNIYNIEYNKLNIIDLHNNNNTFLSNFSSQFKTDHKQESKLLNPINNSLEKLNNCLFEYQQYNNSNNSIYHQSSSSSPSSSCSDVLKYPLSTSIIPDPFTVISSSSNISNKLYEQQNNLDCFNGIPKVTDTSIKRQNKYDIIDKNYHLSSTIEFNNLTTTNNNNCNIIQGNNYVTSGNHLKNQSINYQFNETNIIKKELSSCKTYLPLLIKSTKNDLNLQIDDAKIDDMPKIKMEKIYFDSMKDSSFWTDIHEELKQQQNNHYLSSTSLSCDSASRETMDHLSYYNSHNQNRNSYIEKEINSHLLHNPQDTCNTKEMNKLENNILSMPGVIHPRTTTISTTVTTVITTTTTITTTNMKSIQPYKWLQIKRQQPRQNIINNNTFTTKSNTIKKSNSSKSIVSSNSNNFLLTNNVKFQDNSEMNKISAISSLETNSSVWMSELSDHMESNQRMFNANRNYDPLPCTTINDSINNLHRDETTLNYNNERSIDCTECNNQSKYDIINNNSLSGRTNFTTRQLTELEKEFHFNRYLSRARRIEIAADLNLTETQVKIWFQNRRMKQKKRIRDKILGSTYHEMEENTTSITTSPPSSISNNLNNKINQSWYLISSQTFNNQLSLEENKQLSHINDNIITLNNNNNNQSTYYHNKPFMDYNTQGLRNRLTFHPSTVYTTTTTIASNMITDNANTNTTNNETNPMNI</sequence>
<dbReference type="CDD" id="cd00086">
    <property type="entry name" value="homeodomain"/>
    <property type="match status" value="1"/>
</dbReference>
<dbReference type="SUPFAM" id="SSF46689">
    <property type="entry name" value="Homeodomain-like"/>
    <property type="match status" value="1"/>
</dbReference>
<evidence type="ECO:0000313" key="11">
    <source>
        <dbReference type="WBParaSite" id="Smp_214390.1"/>
    </source>
</evidence>
<evidence type="ECO:0000259" key="9">
    <source>
        <dbReference type="PROSITE" id="PS50071"/>
    </source>
</evidence>
<feature type="domain" description="Homeobox" evidence="9">
    <location>
        <begin position="733"/>
        <end position="793"/>
    </location>
</feature>
<evidence type="ECO:0000256" key="3">
    <source>
        <dbReference type="ARBA" id="ARBA00023125"/>
    </source>
</evidence>
<dbReference type="InterPro" id="IPR017970">
    <property type="entry name" value="Homeobox_CS"/>
</dbReference>
<organism evidence="10 11">
    <name type="scientific">Schistosoma mansoni</name>
    <name type="common">Blood fluke</name>
    <dbReference type="NCBI Taxonomy" id="6183"/>
    <lineage>
        <taxon>Eukaryota</taxon>
        <taxon>Metazoa</taxon>
        <taxon>Spiralia</taxon>
        <taxon>Lophotrochozoa</taxon>
        <taxon>Platyhelminthes</taxon>
        <taxon>Trematoda</taxon>
        <taxon>Digenea</taxon>
        <taxon>Strigeidida</taxon>
        <taxon>Schistosomatoidea</taxon>
        <taxon>Schistosomatidae</taxon>
        <taxon>Schistosoma</taxon>
    </lineage>
</organism>
<proteinExistence type="predicted"/>
<protein>
    <submittedName>
        <fullName evidence="11">Homeobox domain-containing protein</fullName>
    </submittedName>
</protein>
<keyword evidence="10" id="KW-1185">Reference proteome</keyword>
<dbReference type="SMART" id="SM00389">
    <property type="entry name" value="HOX"/>
    <property type="match status" value="1"/>
</dbReference>
<dbReference type="PROSITE" id="PS50071">
    <property type="entry name" value="HOMEOBOX_2"/>
    <property type="match status" value="1"/>
</dbReference>
<name>A0A5K4F133_SCHMA</name>
<reference evidence="11" key="2">
    <citation type="submission" date="2019-11" db="UniProtKB">
        <authorList>
            <consortium name="WormBaseParasite"/>
        </authorList>
    </citation>
    <scope>IDENTIFICATION</scope>
    <source>
        <strain evidence="11">Puerto Rican</strain>
    </source>
</reference>
<dbReference type="PROSITE" id="PS00027">
    <property type="entry name" value="HOMEOBOX_1"/>
    <property type="match status" value="1"/>
</dbReference>
<feature type="region of interest" description="Disordered" evidence="8">
    <location>
        <begin position="157"/>
        <end position="199"/>
    </location>
</feature>
<keyword evidence="2" id="KW-0217">Developmental protein</keyword>
<evidence type="ECO:0000256" key="1">
    <source>
        <dbReference type="ARBA" id="ARBA00004123"/>
    </source>
</evidence>
<keyword evidence="5 6" id="KW-0539">Nucleus</keyword>
<reference evidence="10" key="1">
    <citation type="journal article" date="2012" name="PLoS Negl. Trop. Dis.">
        <title>A systematically improved high quality genome and transcriptome of the human blood fluke Schistosoma mansoni.</title>
        <authorList>
            <person name="Protasio A.V."/>
            <person name="Tsai I.J."/>
            <person name="Babbage A."/>
            <person name="Nichol S."/>
            <person name="Hunt M."/>
            <person name="Aslett M.A."/>
            <person name="De Silva N."/>
            <person name="Velarde G.S."/>
            <person name="Anderson T.J."/>
            <person name="Clark R.C."/>
            <person name="Davidson C."/>
            <person name="Dillon G.P."/>
            <person name="Holroyd N.E."/>
            <person name="LoVerde P.T."/>
            <person name="Lloyd C."/>
            <person name="McQuillan J."/>
            <person name="Oliveira G."/>
            <person name="Otto T.D."/>
            <person name="Parker-Manuel S.J."/>
            <person name="Quail M.A."/>
            <person name="Wilson R.A."/>
            <person name="Zerlotini A."/>
            <person name="Dunne D.W."/>
            <person name="Berriman M."/>
        </authorList>
    </citation>
    <scope>NUCLEOTIDE SEQUENCE [LARGE SCALE GENOMIC DNA]</scope>
    <source>
        <strain evidence="10">Puerto Rican</strain>
    </source>
</reference>
<dbReference type="PANTHER" id="PTHR45946">
    <property type="entry name" value="HOMEOBOX PROTEIN ROUGH-RELATED"/>
    <property type="match status" value="1"/>
</dbReference>
<keyword evidence="4 6" id="KW-0371">Homeobox</keyword>
<dbReference type="WBParaSite" id="Smp_214390.1">
    <property type="protein sequence ID" value="Smp_214390.1"/>
    <property type="gene ID" value="Smp_214390"/>
</dbReference>
<dbReference type="GO" id="GO:0000981">
    <property type="term" value="F:DNA-binding transcription factor activity, RNA polymerase II-specific"/>
    <property type="evidence" value="ECO:0007669"/>
    <property type="project" value="InterPro"/>
</dbReference>
<evidence type="ECO:0000256" key="5">
    <source>
        <dbReference type="ARBA" id="ARBA00023242"/>
    </source>
</evidence>
<dbReference type="PRINTS" id="PR00024">
    <property type="entry name" value="HOMEOBOX"/>
</dbReference>
<dbReference type="InterPro" id="IPR009057">
    <property type="entry name" value="Homeodomain-like_sf"/>
</dbReference>
<evidence type="ECO:0000256" key="4">
    <source>
        <dbReference type="ARBA" id="ARBA00023155"/>
    </source>
</evidence>
<comment type="subcellular location">
    <subcellularLocation>
        <location evidence="1 6 7">Nucleus</location>
    </subcellularLocation>
</comment>
<dbReference type="InterPro" id="IPR020479">
    <property type="entry name" value="HD_metazoa"/>
</dbReference>
<dbReference type="Proteomes" id="UP000008854">
    <property type="component" value="Unassembled WGS sequence"/>
</dbReference>
<keyword evidence="3 6" id="KW-0238">DNA-binding</keyword>
<dbReference type="GO" id="GO:0005634">
    <property type="term" value="C:nucleus"/>
    <property type="evidence" value="ECO:0007669"/>
    <property type="project" value="UniProtKB-SubCell"/>
</dbReference>
<evidence type="ECO:0000256" key="6">
    <source>
        <dbReference type="PROSITE-ProRule" id="PRU00108"/>
    </source>
</evidence>
<accession>A0A5K4F133</accession>
<dbReference type="PANTHER" id="PTHR45946:SF4">
    <property type="entry name" value="HOMEOBOX PROTEIN ROUGH-RELATED"/>
    <property type="match status" value="1"/>
</dbReference>
<evidence type="ECO:0000256" key="8">
    <source>
        <dbReference type="SAM" id="MobiDB-lite"/>
    </source>
</evidence>
<feature type="DNA-binding region" description="Homeobox" evidence="6">
    <location>
        <begin position="735"/>
        <end position="794"/>
    </location>
</feature>
<dbReference type="InterPro" id="IPR001356">
    <property type="entry name" value="HD"/>
</dbReference>
<dbReference type="GO" id="GO:0000978">
    <property type="term" value="F:RNA polymerase II cis-regulatory region sequence-specific DNA binding"/>
    <property type="evidence" value="ECO:0007669"/>
    <property type="project" value="TreeGrafter"/>
</dbReference>
<evidence type="ECO:0000313" key="10">
    <source>
        <dbReference type="Proteomes" id="UP000008854"/>
    </source>
</evidence>
<evidence type="ECO:0000256" key="2">
    <source>
        <dbReference type="ARBA" id="ARBA00022473"/>
    </source>
</evidence>